<dbReference type="Proteomes" id="UP000886523">
    <property type="component" value="Unassembled WGS sequence"/>
</dbReference>
<evidence type="ECO:0000313" key="3">
    <source>
        <dbReference type="Proteomes" id="UP000886523"/>
    </source>
</evidence>
<evidence type="ECO:0000259" key="1">
    <source>
        <dbReference type="Pfam" id="PF13086"/>
    </source>
</evidence>
<name>A0A9P6AEF1_9AGAM</name>
<dbReference type="EMBL" id="MU129230">
    <property type="protein sequence ID" value="KAF9504410.1"/>
    <property type="molecule type" value="Genomic_DNA"/>
</dbReference>
<dbReference type="InterPro" id="IPR045055">
    <property type="entry name" value="DNA2/NAM7-like"/>
</dbReference>
<comment type="caution">
    <text evidence="2">The sequence shown here is derived from an EMBL/GenBank/DDBJ whole genome shotgun (WGS) entry which is preliminary data.</text>
</comment>
<dbReference type="AlphaFoldDB" id="A0A9P6AEF1"/>
<feature type="non-terminal residue" evidence="2">
    <location>
        <position position="1"/>
    </location>
</feature>
<evidence type="ECO:0000313" key="2">
    <source>
        <dbReference type="EMBL" id="KAF9504410.1"/>
    </source>
</evidence>
<dbReference type="InterPro" id="IPR027417">
    <property type="entry name" value="P-loop_NTPase"/>
</dbReference>
<reference evidence="2" key="1">
    <citation type="journal article" date="2020" name="Nat. Commun.">
        <title>Large-scale genome sequencing of mycorrhizal fungi provides insights into the early evolution of symbiotic traits.</title>
        <authorList>
            <person name="Miyauchi S."/>
            <person name="Kiss E."/>
            <person name="Kuo A."/>
            <person name="Drula E."/>
            <person name="Kohler A."/>
            <person name="Sanchez-Garcia M."/>
            <person name="Morin E."/>
            <person name="Andreopoulos B."/>
            <person name="Barry K.W."/>
            <person name="Bonito G."/>
            <person name="Buee M."/>
            <person name="Carver A."/>
            <person name="Chen C."/>
            <person name="Cichocki N."/>
            <person name="Clum A."/>
            <person name="Culley D."/>
            <person name="Crous P.W."/>
            <person name="Fauchery L."/>
            <person name="Girlanda M."/>
            <person name="Hayes R.D."/>
            <person name="Keri Z."/>
            <person name="LaButti K."/>
            <person name="Lipzen A."/>
            <person name="Lombard V."/>
            <person name="Magnuson J."/>
            <person name="Maillard F."/>
            <person name="Murat C."/>
            <person name="Nolan M."/>
            <person name="Ohm R.A."/>
            <person name="Pangilinan J."/>
            <person name="Pereira M.F."/>
            <person name="Perotto S."/>
            <person name="Peter M."/>
            <person name="Pfister S."/>
            <person name="Riley R."/>
            <person name="Sitrit Y."/>
            <person name="Stielow J.B."/>
            <person name="Szollosi G."/>
            <person name="Zifcakova L."/>
            <person name="Stursova M."/>
            <person name="Spatafora J.W."/>
            <person name="Tedersoo L."/>
            <person name="Vaario L.M."/>
            <person name="Yamada A."/>
            <person name="Yan M."/>
            <person name="Wang P."/>
            <person name="Xu J."/>
            <person name="Bruns T."/>
            <person name="Baldrian P."/>
            <person name="Vilgalys R."/>
            <person name="Dunand C."/>
            <person name="Henrissat B."/>
            <person name="Grigoriev I.V."/>
            <person name="Hibbett D."/>
            <person name="Nagy L.G."/>
            <person name="Martin F.M."/>
        </authorList>
    </citation>
    <scope>NUCLEOTIDE SEQUENCE</scope>
    <source>
        <strain evidence="2">UP504</strain>
    </source>
</reference>
<dbReference type="GO" id="GO:0031380">
    <property type="term" value="C:nuclear RNA-directed RNA polymerase complex"/>
    <property type="evidence" value="ECO:0007669"/>
    <property type="project" value="TreeGrafter"/>
</dbReference>
<protein>
    <recommendedName>
        <fullName evidence="1">DNA2/NAM7 helicase helicase domain-containing protein</fullName>
    </recommendedName>
</protein>
<keyword evidence="3" id="KW-1185">Reference proteome</keyword>
<dbReference type="OrthoDB" id="2423195at2759"/>
<sequence>SQSDAIVDALTNELSLIQGPGTGKSYTGDELLRVLVENQVKPILPIAFTNHALDHILRSGLDTGITKKVVRTGITFCRPKNI</sequence>
<accession>A0A9P6AEF1</accession>
<dbReference type="GO" id="GO:0004386">
    <property type="term" value="F:helicase activity"/>
    <property type="evidence" value="ECO:0007669"/>
    <property type="project" value="InterPro"/>
</dbReference>
<dbReference type="GO" id="GO:0031048">
    <property type="term" value="P:regulatory ncRNA-mediated heterochromatin formation"/>
    <property type="evidence" value="ECO:0007669"/>
    <property type="project" value="TreeGrafter"/>
</dbReference>
<feature type="domain" description="DNA2/NAM7 helicase helicase" evidence="1">
    <location>
        <begin position="1"/>
        <end position="73"/>
    </location>
</feature>
<dbReference type="Pfam" id="PF13086">
    <property type="entry name" value="AAA_11"/>
    <property type="match status" value="1"/>
</dbReference>
<dbReference type="PANTHER" id="PTHR10887">
    <property type="entry name" value="DNA2/NAM7 HELICASE FAMILY"/>
    <property type="match status" value="1"/>
</dbReference>
<dbReference type="SUPFAM" id="SSF52540">
    <property type="entry name" value="P-loop containing nucleoside triphosphate hydrolases"/>
    <property type="match status" value="1"/>
</dbReference>
<organism evidence="2 3">
    <name type="scientific">Hydnum rufescens UP504</name>
    <dbReference type="NCBI Taxonomy" id="1448309"/>
    <lineage>
        <taxon>Eukaryota</taxon>
        <taxon>Fungi</taxon>
        <taxon>Dikarya</taxon>
        <taxon>Basidiomycota</taxon>
        <taxon>Agaricomycotina</taxon>
        <taxon>Agaricomycetes</taxon>
        <taxon>Cantharellales</taxon>
        <taxon>Hydnaceae</taxon>
        <taxon>Hydnum</taxon>
    </lineage>
</organism>
<dbReference type="PANTHER" id="PTHR10887:SF445">
    <property type="entry name" value="NFX1-TYPE ZINC FINGER-CONTAINING PROTEIN 1"/>
    <property type="match status" value="1"/>
</dbReference>
<dbReference type="Gene3D" id="3.40.50.300">
    <property type="entry name" value="P-loop containing nucleotide triphosphate hydrolases"/>
    <property type="match status" value="1"/>
</dbReference>
<gene>
    <name evidence="2" type="ORF">BS47DRAFT_1308218</name>
</gene>
<dbReference type="InterPro" id="IPR041677">
    <property type="entry name" value="DNA2/NAM7_AAA_11"/>
</dbReference>
<proteinExistence type="predicted"/>